<proteinExistence type="predicted"/>
<evidence type="ECO:0000313" key="3">
    <source>
        <dbReference type="Proteomes" id="UP000029120"/>
    </source>
</evidence>
<organism evidence="2 3">
    <name type="scientific">Arabis alpina</name>
    <name type="common">Alpine rock-cress</name>
    <dbReference type="NCBI Taxonomy" id="50452"/>
    <lineage>
        <taxon>Eukaryota</taxon>
        <taxon>Viridiplantae</taxon>
        <taxon>Streptophyta</taxon>
        <taxon>Embryophyta</taxon>
        <taxon>Tracheophyta</taxon>
        <taxon>Spermatophyta</taxon>
        <taxon>Magnoliopsida</taxon>
        <taxon>eudicotyledons</taxon>
        <taxon>Gunneridae</taxon>
        <taxon>Pentapetalae</taxon>
        <taxon>rosids</taxon>
        <taxon>malvids</taxon>
        <taxon>Brassicales</taxon>
        <taxon>Brassicaceae</taxon>
        <taxon>Arabideae</taxon>
        <taxon>Arabis</taxon>
    </lineage>
</organism>
<dbReference type="Pfam" id="PF09713">
    <property type="entry name" value="A_thal_3526"/>
    <property type="match status" value="1"/>
</dbReference>
<gene>
    <name evidence="2" type="ordered locus">AALP_Aa7g163900</name>
</gene>
<accession>A0A087GIH2</accession>
<dbReference type="NCBIfam" id="TIGR01589">
    <property type="entry name" value="A_thal_3526"/>
    <property type="match status" value="1"/>
</dbReference>
<keyword evidence="3" id="KW-1185">Reference proteome</keyword>
<dbReference type="EMBL" id="CM002875">
    <property type="protein sequence ID" value="KFK29674.1"/>
    <property type="molecule type" value="Genomic_DNA"/>
</dbReference>
<dbReference type="Proteomes" id="UP000029120">
    <property type="component" value="Chromosome 7"/>
</dbReference>
<reference evidence="3" key="1">
    <citation type="journal article" date="2015" name="Nat. Plants">
        <title>Genome expansion of Arabis alpina linked with retrotransposition and reduced symmetric DNA methylation.</title>
        <authorList>
            <person name="Willing E.M."/>
            <person name="Rawat V."/>
            <person name="Mandakova T."/>
            <person name="Maumus F."/>
            <person name="James G.V."/>
            <person name="Nordstroem K.J."/>
            <person name="Becker C."/>
            <person name="Warthmann N."/>
            <person name="Chica C."/>
            <person name="Szarzynska B."/>
            <person name="Zytnicki M."/>
            <person name="Albani M.C."/>
            <person name="Kiefer C."/>
            <person name="Bergonzi S."/>
            <person name="Castaings L."/>
            <person name="Mateos J.L."/>
            <person name="Berns M.C."/>
            <person name="Bujdoso N."/>
            <person name="Piofczyk T."/>
            <person name="de Lorenzo L."/>
            <person name="Barrero-Sicilia C."/>
            <person name="Mateos I."/>
            <person name="Piednoel M."/>
            <person name="Hagmann J."/>
            <person name="Chen-Min-Tao R."/>
            <person name="Iglesias-Fernandez R."/>
            <person name="Schuster S.C."/>
            <person name="Alonso-Blanco C."/>
            <person name="Roudier F."/>
            <person name="Carbonero P."/>
            <person name="Paz-Ares J."/>
            <person name="Davis S.J."/>
            <person name="Pecinka A."/>
            <person name="Quesneville H."/>
            <person name="Colot V."/>
            <person name="Lysak M.A."/>
            <person name="Weigel D."/>
            <person name="Coupland G."/>
            <person name="Schneeberger K."/>
        </authorList>
    </citation>
    <scope>NUCLEOTIDE SEQUENCE [LARGE SCALE GENOMIC DNA]</scope>
    <source>
        <strain evidence="3">cv. Pajares</strain>
    </source>
</reference>
<name>A0A087GIH2_ARAAL</name>
<feature type="compositionally biased region" description="Basic and acidic residues" evidence="1">
    <location>
        <begin position="125"/>
        <end position="158"/>
    </location>
</feature>
<feature type="region of interest" description="Disordered" evidence="1">
    <location>
        <begin position="122"/>
        <end position="158"/>
    </location>
</feature>
<dbReference type="InterPro" id="IPR006476">
    <property type="entry name" value="CHP01589_pln"/>
</dbReference>
<sequence length="158" mass="18345">MSDENLFHIPSGSKNVEEFSDYVHSKIVECLKDYKSKEDTVKLLNDEFHIKPDQTNTIWDLLEIAYPDVFTNYKDTRKFLENSVQMAEMMKQDLSALKSTNSKSEQRLKLMSDVIEQIRAAANTEEEKVRGENEQSEKLQDQNRQETQRSDHLGGSKP</sequence>
<protein>
    <submittedName>
        <fullName evidence="2">Uncharacterized protein</fullName>
    </submittedName>
</protein>
<dbReference type="AlphaFoldDB" id="A0A087GIH2"/>
<evidence type="ECO:0000313" key="2">
    <source>
        <dbReference type="EMBL" id="KFK29674.1"/>
    </source>
</evidence>
<dbReference type="Gramene" id="KFK29674">
    <property type="protein sequence ID" value="KFK29674"/>
    <property type="gene ID" value="AALP_AA7G163900"/>
</dbReference>
<dbReference type="OrthoDB" id="1046061at2759"/>
<evidence type="ECO:0000256" key="1">
    <source>
        <dbReference type="SAM" id="MobiDB-lite"/>
    </source>
</evidence>